<dbReference type="GO" id="GO:0032153">
    <property type="term" value="C:cell division site"/>
    <property type="evidence" value="ECO:0007669"/>
    <property type="project" value="TreeGrafter"/>
</dbReference>
<keyword evidence="2 6" id="KW-0132">Cell division</keyword>
<feature type="domain" description="SHS2" evidence="5">
    <location>
        <begin position="8"/>
        <end position="151"/>
    </location>
</feature>
<evidence type="ECO:0000313" key="7">
    <source>
        <dbReference type="Proteomes" id="UP000524246"/>
    </source>
</evidence>
<name>A0A7X9FPU5_9DELT</name>
<proteinExistence type="predicted"/>
<accession>A0A7X9FPU5</accession>
<keyword evidence="3" id="KW-0472">Membrane</keyword>
<evidence type="ECO:0000256" key="3">
    <source>
        <dbReference type="ARBA" id="ARBA00023136"/>
    </source>
</evidence>
<organism evidence="6 7">
    <name type="scientific">SAR324 cluster bacterium</name>
    <dbReference type="NCBI Taxonomy" id="2024889"/>
    <lineage>
        <taxon>Bacteria</taxon>
        <taxon>Deltaproteobacteria</taxon>
        <taxon>SAR324 cluster</taxon>
    </lineage>
</organism>
<evidence type="ECO:0000256" key="1">
    <source>
        <dbReference type="ARBA" id="ARBA00022475"/>
    </source>
</evidence>
<dbReference type="GO" id="GO:0051301">
    <property type="term" value="P:cell division"/>
    <property type="evidence" value="ECO:0007669"/>
    <property type="project" value="UniProtKB-KW"/>
</dbReference>
<protein>
    <submittedName>
        <fullName evidence="6">Cell division protein FtsA</fullName>
    </submittedName>
</protein>
<evidence type="ECO:0000256" key="4">
    <source>
        <dbReference type="ARBA" id="ARBA00023306"/>
    </source>
</evidence>
<reference evidence="6 7" key="1">
    <citation type="journal article" date="2020" name="Biotechnol. Biofuels">
        <title>New insights from the biogas microbiome by comprehensive genome-resolved metagenomics of nearly 1600 species originating from multiple anaerobic digesters.</title>
        <authorList>
            <person name="Campanaro S."/>
            <person name="Treu L."/>
            <person name="Rodriguez-R L.M."/>
            <person name="Kovalovszki A."/>
            <person name="Ziels R.M."/>
            <person name="Maus I."/>
            <person name="Zhu X."/>
            <person name="Kougias P.G."/>
            <person name="Basile A."/>
            <person name="Luo G."/>
            <person name="Schluter A."/>
            <person name="Konstantinidis K.T."/>
            <person name="Angelidaki I."/>
        </authorList>
    </citation>
    <scope>NUCLEOTIDE SEQUENCE [LARGE SCALE GENOMIC DNA]</scope>
    <source>
        <strain evidence="6">AS27yjCOA_65</strain>
    </source>
</reference>
<dbReference type="Gene3D" id="3.30.420.40">
    <property type="match status" value="1"/>
</dbReference>
<dbReference type="InterPro" id="IPR020823">
    <property type="entry name" value="Cell_div_FtsA"/>
</dbReference>
<feature type="non-terminal residue" evidence="6">
    <location>
        <position position="152"/>
    </location>
</feature>
<dbReference type="Proteomes" id="UP000524246">
    <property type="component" value="Unassembled WGS sequence"/>
</dbReference>
<dbReference type="SMART" id="SM00842">
    <property type="entry name" value="FtsA"/>
    <property type="match status" value="1"/>
</dbReference>
<comment type="caution">
    <text evidence="6">The sequence shown here is derived from an EMBL/GenBank/DDBJ whole genome shotgun (WGS) entry which is preliminary data.</text>
</comment>
<keyword evidence="4" id="KW-0131">Cell cycle</keyword>
<dbReference type="InterPro" id="IPR043129">
    <property type="entry name" value="ATPase_NBD"/>
</dbReference>
<dbReference type="AlphaFoldDB" id="A0A7X9FPU5"/>
<dbReference type="PANTHER" id="PTHR32432">
    <property type="entry name" value="CELL DIVISION PROTEIN FTSA-RELATED"/>
    <property type="match status" value="1"/>
</dbReference>
<dbReference type="InterPro" id="IPR003494">
    <property type="entry name" value="SHS2_FtsA"/>
</dbReference>
<gene>
    <name evidence="6" type="primary">ftsA</name>
    <name evidence="6" type="ORF">GYA55_02260</name>
</gene>
<dbReference type="SUPFAM" id="SSF53067">
    <property type="entry name" value="Actin-like ATPase domain"/>
    <property type="match status" value="1"/>
</dbReference>
<evidence type="ECO:0000313" key="6">
    <source>
        <dbReference type="EMBL" id="NMC61972.1"/>
    </source>
</evidence>
<dbReference type="Pfam" id="PF02491">
    <property type="entry name" value="SHS2_FTSA"/>
    <property type="match status" value="1"/>
</dbReference>
<evidence type="ECO:0000259" key="5">
    <source>
        <dbReference type="SMART" id="SM00842"/>
    </source>
</evidence>
<dbReference type="PANTHER" id="PTHR32432:SF4">
    <property type="entry name" value="CELL DIVISION PROTEIN FTSA"/>
    <property type="match status" value="1"/>
</dbReference>
<sequence length="152" mass="15883">MAAKTNIIAGLDIGTSKVEVVIAEQVPDSPLSIIGVGSSQSRGLRKGVVINIDTTVECIAAALSQAEAMAGCDVRSAFASISGSHIKGADSQGIVGIKHKEVSQDDLDRVIEAAKAVPIPLDREILHVLPQEYIIDDQDGIREPRGMSGVSL</sequence>
<dbReference type="EMBL" id="JAAZON010000092">
    <property type="protein sequence ID" value="NMC61972.1"/>
    <property type="molecule type" value="Genomic_DNA"/>
</dbReference>
<dbReference type="GO" id="GO:0009898">
    <property type="term" value="C:cytoplasmic side of plasma membrane"/>
    <property type="evidence" value="ECO:0007669"/>
    <property type="project" value="TreeGrafter"/>
</dbReference>
<dbReference type="Gene3D" id="3.30.1490.110">
    <property type="match status" value="1"/>
</dbReference>
<dbReference type="InterPro" id="IPR050696">
    <property type="entry name" value="FtsA/MreB"/>
</dbReference>
<keyword evidence="1" id="KW-1003">Cell membrane</keyword>
<evidence type="ECO:0000256" key="2">
    <source>
        <dbReference type="ARBA" id="ARBA00022618"/>
    </source>
</evidence>
<dbReference type="NCBIfam" id="TIGR01174">
    <property type="entry name" value="ftsA"/>
    <property type="match status" value="1"/>
</dbReference>